<keyword evidence="2" id="KW-1185">Reference proteome</keyword>
<keyword evidence="1" id="KW-0418">Kinase</keyword>
<dbReference type="Proteomes" id="UP001380953">
    <property type="component" value="Unassembled WGS sequence"/>
</dbReference>
<protein>
    <submittedName>
        <fullName evidence="1">PPK2 family polyphosphate kinase</fullName>
    </submittedName>
</protein>
<name>A0ACC6P7Y5_9BACL</name>
<evidence type="ECO:0000313" key="1">
    <source>
        <dbReference type="EMBL" id="MEJ8302634.1"/>
    </source>
</evidence>
<gene>
    <name evidence="1" type="ORF">WKI47_01750</name>
</gene>
<evidence type="ECO:0000313" key="2">
    <source>
        <dbReference type="Proteomes" id="UP001380953"/>
    </source>
</evidence>
<reference evidence="1" key="1">
    <citation type="submission" date="2024-03" db="EMBL/GenBank/DDBJ databases">
        <title>Whole genome sequecning of epiphytes from Marcgravia umbellata leaves.</title>
        <authorList>
            <person name="Kumar G."/>
            <person name="Savka M.A."/>
        </authorList>
    </citation>
    <scope>NUCLEOTIDE SEQUENCE</scope>
    <source>
        <strain evidence="1">RIT_BL5</strain>
    </source>
</reference>
<sequence length="293" mass="34145">MKMKTQLCTGEKVRLDQIPTVYANEDRPEDKEIAAKKKKLNRKLEHLQEKLFSSRSHGVLFVFQGMDCSGKDGTINHVFSEVNPQGVLTHSFKAPTDEETEHDYLWRAHRQVPGRGYIAAFNRSYYEDVLITRVHGTIENKKAQKRFGQINDFEKMLKENGIIVVKIFLHISKRFQLEKLIARIENPHKNWKFDPSDLSERKHWDDYQACYEDVLTECASSKLPWHIVPADDRSMRDLAVLQIAVDTLEDLNLEFPPPVPELQDLLPELYAERDKESDKNENRKNAAKKNKDK</sequence>
<proteinExistence type="predicted"/>
<accession>A0ACC6P7Y5</accession>
<organism evidence="1 2">
    <name type="scientific">Saccharibacillus sacchari</name>
    <dbReference type="NCBI Taxonomy" id="456493"/>
    <lineage>
        <taxon>Bacteria</taxon>
        <taxon>Bacillati</taxon>
        <taxon>Bacillota</taxon>
        <taxon>Bacilli</taxon>
        <taxon>Bacillales</taxon>
        <taxon>Paenibacillaceae</taxon>
        <taxon>Saccharibacillus</taxon>
    </lineage>
</organism>
<comment type="caution">
    <text evidence="1">The sequence shown here is derived from an EMBL/GenBank/DDBJ whole genome shotgun (WGS) entry which is preliminary data.</text>
</comment>
<keyword evidence="1" id="KW-0808">Transferase</keyword>
<dbReference type="EMBL" id="JBBKAR010000001">
    <property type="protein sequence ID" value="MEJ8302634.1"/>
    <property type="molecule type" value="Genomic_DNA"/>
</dbReference>